<dbReference type="AlphaFoldDB" id="A0A2N9ECU9"/>
<dbReference type="GO" id="GO:0003824">
    <property type="term" value="F:catalytic activity"/>
    <property type="evidence" value="ECO:0007669"/>
    <property type="project" value="InterPro"/>
</dbReference>
<dbReference type="PANTHER" id="PTHR46890:SF48">
    <property type="entry name" value="RNA-DIRECTED DNA POLYMERASE"/>
    <property type="match status" value="1"/>
</dbReference>
<dbReference type="InterPro" id="IPR052343">
    <property type="entry name" value="Retrotransposon-Effector_Assoc"/>
</dbReference>
<evidence type="ECO:0000259" key="2">
    <source>
        <dbReference type="Pfam" id="PF03372"/>
    </source>
</evidence>
<accession>A0A2N9ECU9</accession>
<dbReference type="PANTHER" id="PTHR46890">
    <property type="entry name" value="NON-LTR RETROLELEMENT REVERSE TRANSCRIPTASE-LIKE PROTEIN-RELATED"/>
    <property type="match status" value="1"/>
</dbReference>
<protein>
    <recommendedName>
        <fullName evidence="2">Endonuclease/exonuclease/phosphatase domain-containing protein</fullName>
    </recommendedName>
</protein>
<dbReference type="EMBL" id="OIVN01000007">
    <property type="protein sequence ID" value="SPC72460.1"/>
    <property type="molecule type" value="Genomic_DNA"/>
</dbReference>
<feature type="region of interest" description="Disordered" evidence="1">
    <location>
        <begin position="88"/>
        <end position="111"/>
    </location>
</feature>
<feature type="domain" description="Endonuclease/exonuclease/phosphatase" evidence="2">
    <location>
        <begin position="278"/>
        <end position="378"/>
    </location>
</feature>
<dbReference type="Gene3D" id="3.60.10.10">
    <property type="entry name" value="Endonuclease/exonuclease/phosphatase"/>
    <property type="match status" value="1"/>
</dbReference>
<reference evidence="3" key="1">
    <citation type="submission" date="2018-02" db="EMBL/GenBank/DDBJ databases">
        <authorList>
            <person name="Cohen D.B."/>
            <person name="Kent A.D."/>
        </authorList>
    </citation>
    <scope>NUCLEOTIDE SEQUENCE</scope>
</reference>
<proteinExistence type="predicted"/>
<evidence type="ECO:0000313" key="3">
    <source>
        <dbReference type="EMBL" id="SPC72460.1"/>
    </source>
</evidence>
<sequence>MKLSDHEKHHIRLRKERVFKSHQEAKFSVLFKLLTTRPFNGEAFKKFTHAMVEVELAKPFMRGYIVKVEDDKPIWLRALPARYYQPERLHDDDGDGHSIASPSQKGGGGSVHLVEQPMAIPQGNTSSESNAFQTLHDQGAIPDFAEVVESKNVVLHVPNPMELQFETNSCGTVGFTQGLDDILQEEWATFVPALVPPMQNHHHDPVQEISVENIARHLGGITNGGHVVEIVPIPNVLSRYGLELLTQLELGLGSDESRVQLNALKVKRAPPVTMKTFSLNCRGLGNLETVSELQTIMRKEDPNIVFLMETQLELRNLEFLHVCLGMCGCFGVDRHGYGGGLALLWNSSVDLHIQSYSHHHIDVDVLHDGMRWRITDFYGRPKRGLRSHSWALLQRLCSARCLPWEALSDCSLQDLGYRGLDFTWSNRRVDGALVRVRHDRCVANEDWLLFFLRAQVFHVVVVSSDHIGVLADLNPPQVTSIGRRKKMFRFEHIWARELGFEEVITEAWRTNFIGTPLFIVVQQIKQCRVHLLQWSQSQLRVTPRLIETKKARLVQLENCPMDEYNSNEVNNLGREVNLLVEKEEIFWRQRSRVAWLKEEVVDQVEVVVTPDMNGTLLRPFSCEEIKSVLFQMSCSKAPSLDGRMITDNVIMAFELFSLSVAHRRWVDLIMACVSTASYSAMVNGAPHDYILPSRGLRQGDPLSPYLFLLCAEGLSTLIRKAERERSIRDFGGVNVEEKGKFNGLEKPSWHVLWAGLRWRVGSRSDIKECIGFDIYREYFISASLVCDLVIPDLSASFVAALFTTVREIWNARNRLLWDNKNSIVDDIWQCAAGVATDFMEAGLQVQDPGGASVVQVFNRWRPSELGNYKVNLGFCLNLISEVVGVGFLVRDSRGLLMAAM</sequence>
<name>A0A2N9ECU9_FAGSY</name>
<dbReference type="Pfam" id="PF03372">
    <property type="entry name" value="Exo_endo_phos"/>
    <property type="match status" value="1"/>
</dbReference>
<dbReference type="InterPro" id="IPR005135">
    <property type="entry name" value="Endo/exonuclease/phosphatase"/>
</dbReference>
<gene>
    <name evidence="3" type="ORF">FSB_LOCUS342</name>
</gene>
<organism evidence="3">
    <name type="scientific">Fagus sylvatica</name>
    <name type="common">Beechnut</name>
    <dbReference type="NCBI Taxonomy" id="28930"/>
    <lineage>
        <taxon>Eukaryota</taxon>
        <taxon>Viridiplantae</taxon>
        <taxon>Streptophyta</taxon>
        <taxon>Embryophyta</taxon>
        <taxon>Tracheophyta</taxon>
        <taxon>Spermatophyta</taxon>
        <taxon>Magnoliopsida</taxon>
        <taxon>eudicotyledons</taxon>
        <taxon>Gunneridae</taxon>
        <taxon>Pentapetalae</taxon>
        <taxon>rosids</taxon>
        <taxon>fabids</taxon>
        <taxon>Fagales</taxon>
        <taxon>Fagaceae</taxon>
        <taxon>Fagus</taxon>
    </lineage>
</organism>
<dbReference type="InterPro" id="IPR036691">
    <property type="entry name" value="Endo/exonu/phosph_ase_sf"/>
</dbReference>
<evidence type="ECO:0000256" key="1">
    <source>
        <dbReference type="SAM" id="MobiDB-lite"/>
    </source>
</evidence>
<dbReference type="SUPFAM" id="SSF56219">
    <property type="entry name" value="DNase I-like"/>
    <property type="match status" value="1"/>
</dbReference>